<reference evidence="1 2" key="1">
    <citation type="submission" date="2014-09" db="EMBL/GenBank/DDBJ databases">
        <title>Sporocytophaga myxococcoides PG-01 genome sequencing.</title>
        <authorList>
            <person name="Liu L."/>
            <person name="Gao P.J."/>
            <person name="Chen G.J."/>
            <person name="Wang L.S."/>
        </authorList>
    </citation>
    <scope>NUCLEOTIDE SEQUENCE [LARGE SCALE GENOMIC DNA]</scope>
    <source>
        <strain evidence="1 2">PG-01</strain>
    </source>
</reference>
<sequence>MKAAIPKPSNGNKINWVNDPTTIALGFANILLKSAGVRDKPNPSMIMAKANGKNTVDTMFDSI</sequence>
<proteinExistence type="predicted"/>
<name>A0A098LGH6_9BACT</name>
<dbReference type="AlphaFoldDB" id="A0A098LGH6"/>
<gene>
    <name evidence="1" type="ORF">MYP_2770</name>
</gene>
<dbReference type="Proteomes" id="UP000030185">
    <property type="component" value="Unassembled WGS sequence"/>
</dbReference>
<accession>A0A098LGH6</accession>
<keyword evidence="2" id="KW-1185">Reference proteome</keyword>
<organism evidence="1 2">
    <name type="scientific">Sporocytophaga myxococcoides</name>
    <dbReference type="NCBI Taxonomy" id="153721"/>
    <lineage>
        <taxon>Bacteria</taxon>
        <taxon>Pseudomonadati</taxon>
        <taxon>Bacteroidota</taxon>
        <taxon>Cytophagia</taxon>
        <taxon>Cytophagales</taxon>
        <taxon>Cytophagaceae</taxon>
        <taxon>Sporocytophaga</taxon>
    </lineage>
</organism>
<evidence type="ECO:0000313" key="2">
    <source>
        <dbReference type="Proteomes" id="UP000030185"/>
    </source>
</evidence>
<dbReference type="EMBL" id="BBLT01000005">
    <property type="protein sequence ID" value="GAL85542.1"/>
    <property type="molecule type" value="Genomic_DNA"/>
</dbReference>
<protein>
    <submittedName>
        <fullName evidence="1">Uncharacterized protein</fullName>
    </submittedName>
</protein>
<comment type="caution">
    <text evidence="1">The sequence shown here is derived from an EMBL/GenBank/DDBJ whole genome shotgun (WGS) entry which is preliminary data.</text>
</comment>
<evidence type="ECO:0000313" key="1">
    <source>
        <dbReference type="EMBL" id="GAL85542.1"/>
    </source>
</evidence>